<dbReference type="Proteomes" id="UP000242857">
    <property type="component" value="Unassembled WGS sequence"/>
</dbReference>
<dbReference type="EMBL" id="FQUK01000049">
    <property type="protein sequence ID" value="SHF26534.1"/>
    <property type="molecule type" value="Genomic_DNA"/>
</dbReference>
<reference evidence="4" key="1">
    <citation type="submission" date="2016-11" db="EMBL/GenBank/DDBJ databases">
        <authorList>
            <person name="Varghese N."/>
            <person name="Submissions S."/>
        </authorList>
    </citation>
    <scope>NUCLEOTIDE SEQUENCE [LARGE SCALE GENOMIC DNA]</scope>
    <source>
        <strain evidence="4">DSM 14834</strain>
    </source>
</reference>
<proteinExistence type="predicted"/>
<keyword evidence="4" id="KW-1185">Reference proteome</keyword>
<dbReference type="InterPro" id="IPR019180">
    <property type="entry name" value="Oxidoreductase-like_N"/>
</dbReference>
<feature type="compositionally biased region" description="Pro residues" evidence="1">
    <location>
        <begin position="1"/>
        <end position="23"/>
    </location>
</feature>
<sequence>MTTATPPAPSPDPRPQPPTPPLPGECCESGCERCVLDIYAEELAYYRQALAAWKQRHPDADD</sequence>
<feature type="domain" description="Oxidoreductase-like" evidence="2">
    <location>
        <begin position="15"/>
        <end position="54"/>
    </location>
</feature>
<evidence type="ECO:0000313" key="3">
    <source>
        <dbReference type="EMBL" id="SHF26534.1"/>
    </source>
</evidence>
<feature type="region of interest" description="Disordered" evidence="1">
    <location>
        <begin position="1"/>
        <end position="24"/>
    </location>
</feature>
<dbReference type="RefSeq" id="WP_072756542.1">
    <property type="nucleotide sequence ID" value="NZ_FQUK01000049.1"/>
</dbReference>
<evidence type="ECO:0000313" key="4">
    <source>
        <dbReference type="Proteomes" id="UP000242857"/>
    </source>
</evidence>
<organism evidence="3 4">
    <name type="scientific">Thermomonas hydrothermalis</name>
    <dbReference type="NCBI Taxonomy" id="213588"/>
    <lineage>
        <taxon>Bacteria</taxon>
        <taxon>Pseudomonadati</taxon>
        <taxon>Pseudomonadota</taxon>
        <taxon>Gammaproteobacteria</taxon>
        <taxon>Lysobacterales</taxon>
        <taxon>Lysobacteraceae</taxon>
        <taxon>Thermomonas</taxon>
    </lineage>
</organism>
<dbReference type="STRING" id="213588.SAMN02745204_02143"/>
<dbReference type="PANTHER" id="PTHR21193">
    <property type="entry name" value="OXIDOREDUCTASE-LIKE DOMAIN-CONTAINING PROTEIN 1"/>
    <property type="match status" value="1"/>
</dbReference>
<dbReference type="InterPro" id="IPR039251">
    <property type="entry name" value="OXLD1"/>
</dbReference>
<gene>
    <name evidence="3" type="ORF">SAMN02745204_02143</name>
</gene>
<dbReference type="PANTHER" id="PTHR21193:SF3">
    <property type="entry name" value="OXIDOREDUCTASE-LIKE DOMAIN-CONTAINING PROTEIN 1"/>
    <property type="match status" value="1"/>
</dbReference>
<dbReference type="AlphaFoldDB" id="A0A1M5A8N1"/>
<name>A0A1M5A8N1_9GAMM</name>
<protein>
    <submittedName>
        <fullName evidence="3">Oxidoreductase-like protein, N-terminal</fullName>
    </submittedName>
</protein>
<evidence type="ECO:0000256" key="1">
    <source>
        <dbReference type="SAM" id="MobiDB-lite"/>
    </source>
</evidence>
<evidence type="ECO:0000259" key="2">
    <source>
        <dbReference type="Pfam" id="PF09791"/>
    </source>
</evidence>
<dbReference type="Pfam" id="PF09791">
    <property type="entry name" value="Oxidored-like"/>
    <property type="match status" value="1"/>
</dbReference>
<dbReference type="OrthoDB" id="5797329at2"/>
<accession>A0A1M5A8N1</accession>